<keyword evidence="5 6" id="KW-0472">Membrane</keyword>
<dbReference type="PANTHER" id="PTHR43370">
    <property type="entry name" value="SUGAR ABC TRANSPORTER INTEGRAL MEMBRANE PROTEIN-RELATED"/>
    <property type="match status" value="1"/>
</dbReference>
<dbReference type="STRING" id="585531.HMPREF0063_12897"/>
<feature type="transmembrane region" description="Helical" evidence="6">
    <location>
        <begin position="45"/>
        <end position="64"/>
    </location>
</feature>
<protein>
    <submittedName>
        <fullName evidence="7">Branched-chain amino acid ABC transporter, permease protein</fullName>
    </submittedName>
</protein>
<dbReference type="Proteomes" id="UP000003111">
    <property type="component" value="Unassembled WGS sequence"/>
</dbReference>
<keyword evidence="4 6" id="KW-1133">Transmembrane helix</keyword>
<keyword evidence="8" id="KW-1185">Reference proteome</keyword>
<evidence type="ECO:0000256" key="2">
    <source>
        <dbReference type="ARBA" id="ARBA00022475"/>
    </source>
</evidence>
<dbReference type="eggNOG" id="COG1079">
    <property type="taxonomic scope" value="Bacteria"/>
</dbReference>
<dbReference type="Pfam" id="PF02653">
    <property type="entry name" value="BPD_transp_2"/>
    <property type="match status" value="1"/>
</dbReference>
<proteinExistence type="predicted"/>
<evidence type="ECO:0000256" key="1">
    <source>
        <dbReference type="ARBA" id="ARBA00004651"/>
    </source>
</evidence>
<evidence type="ECO:0000256" key="4">
    <source>
        <dbReference type="ARBA" id="ARBA00022989"/>
    </source>
</evidence>
<dbReference type="PANTHER" id="PTHR43370:SF1">
    <property type="entry name" value="GUANOSINE ABC TRANSPORTER PERMEASE PROTEIN NUPQ"/>
    <property type="match status" value="1"/>
</dbReference>
<feature type="transmembrane region" description="Helical" evidence="6">
    <location>
        <begin position="98"/>
        <end position="119"/>
    </location>
</feature>
<evidence type="ECO:0000313" key="7">
    <source>
        <dbReference type="EMBL" id="EFQ81885.1"/>
    </source>
</evidence>
<evidence type="ECO:0000256" key="6">
    <source>
        <dbReference type="SAM" id="Phobius"/>
    </source>
</evidence>
<dbReference type="RefSeq" id="WP_007078484.1">
    <property type="nucleotide sequence ID" value="NZ_CM001024.1"/>
</dbReference>
<feature type="transmembrane region" description="Helical" evidence="6">
    <location>
        <begin position="378"/>
        <end position="397"/>
    </location>
</feature>
<feature type="transmembrane region" description="Helical" evidence="6">
    <location>
        <begin position="348"/>
        <end position="366"/>
    </location>
</feature>
<sequence length="411" mass="42575">MATDQIARIRTYRYTMILMALAVVATIAAVRVITGADRISSPGTLRAAIIAACPILLAGIGGLWAERAGIVNIGLEGQMLLGTWGAAFFAYHHGPYVGLLGAAGMGLLGGLLHAVATVSFGVDHIISGVAINIISLGAIGFLAKSFFEDLEGGGPRNLSGYETLPNITVPGVSDAALSVAERNIFVVSDVAGAVAALTTRVSLLTVLVVVLVVGTAWLLWRTAFGLRLRSCGENPQAAETLGVDVYRYKYVAVMVSGAFAGLGGAYLTMVASSSFTVGQTGGRGYIGLAAMIFGNWRPSGVVAGSLMFGYTDGISLLPNNGPLVRSLLLLIAIFLLAYAVVKYRSTERVTAGVIAAIAVLLLVWFATTDAVPSAFTGMTPYVITLFVLAVAGARLRMPAADGKPYRRGGAG</sequence>
<reference evidence="7" key="1">
    <citation type="submission" date="2010-08" db="EMBL/GenBank/DDBJ databases">
        <authorList>
            <person name="Muzny D."/>
            <person name="Qin X."/>
            <person name="Buhay C."/>
            <person name="Dugan-Rocha S."/>
            <person name="Ding Y."/>
            <person name="Chen G."/>
            <person name="Hawes A."/>
            <person name="Holder M."/>
            <person name="Jhangiani S."/>
            <person name="Johnson A."/>
            <person name="Khan Z."/>
            <person name="Li Z."/>
            <person name="Liu W."/>
            <person name="Liu X."/>
            <person name="Perez L."/>
            <person name="Shen H."/>
            <person name="Wang Q."/>
            <person name="Watt J."/>
            <person name="Xi L."/>
            <person name="Xin Y."/>
            <person name="Zhou J."/>
            <person name="Deng J."/>
            <person name="Jiang H."/>
            <person name="Liu Y."/>
            <person name="Qu J."/>
            <person name="Song X.-Z."/>
            <person name="Zhang L."/>
            <person name="Villasana D."/>
            <person name="Johnson A."/>
            <person name="Liu J."/>
            <person name="Liyanage D."/>
            <person name="Lorensuhewa L."/>
            <person name="Robinson T."/>
            <person name="Song A."/>
            <person name="Song B.-B."/>
            <person name="Dinh H."/>
            <person name="Thornton R."/>
            <person name="Coyle M."/>
            <person name="Francisco L."/>
            <person name="Jackson L."/>
            <person name="Javaid M."/>
            <person name="Korchina V."/>
            <person name="Kovar C."/>
            <person name="Mata R."/>
            <person name="Mathew T."/>
            <person name="Ngo R."/>
            <person name="Nguyen L."/>
            <person name="Nguyen N."/>
            <person name="Okwuonu G."/>
            <person name="Ongeri F."/>
            <person name="Pham C."/>
            <person name="Simmons D."/>
            <person name="Wilczek-Boney K."/>
            <person name="Hale W."/>
            <person name="Jakkamsetti A."/>
            <person name="Pham P."/>
            <person name="Ruth R."/>
            <person name="San Lucas F."/>
            <person name="Warren J."/>
            <person name="Zhang J."/>
            <person name="Zhao Z."/>
            <person name="Zhou C."/>
            <person name="Zhu D."/>
            <person name="Lee S."/>
            <person name="Bess C."/>
            <person name="Blankenburg K."/>
            <person name="Forbes L."/>
            <person name="Fu Q."/>
            <person name="Gubbala S."/>
            <person name="Hirani K."/>
            <person name="Jayaseelan J.C."/>
            <person name="Lara F."/>
            <person name="Munidasa M."/>
            <person name="Palculict T."/>
            <person name="Patil S."/>
            <person name="Pu L.-L."/>
            <person name="Saada N."/>
            <person name="Tang L."/>
            <person name="Weissenberger G."/>
            <person name="Zhu Y."/>
            <person name="Hemphill L."/>
            <person name="Shang Y."/>
            <person name="Youmans B."/>
            <person name="Ayvaz T."/>
            <person name="Ross M."/>
            <person name="Santibanez J."/>
            <person name="Aqrawi P."/>
            <person name="Gross S."/>
            <person name="Joshi V."/>
            <person name="Fowler G."/>
            <person name="Nazareth L."/>
            <person name="Reid J."/>
            <person name="Worley K."/>
            <person name="Petrosino J."/>
            <person name="Highlander S."/>
            <person name="Gibbs R."/>
        </authorList>
    </citation>
    <scope>NUCLEOTIDE SEQUENCE [LARGE SCALE GENOMIC DNA]</scope>
    <source>
        <strain evidence="7">DSM 15272</strain>
    </source>
</reference>
<evidence type="ECO:0000256" key="3">
    <source>
        <dbReference type="ARBA" id="ARBA00022692"/>
    </source>
</evidence>
<evidence type="ECO:0000313" key="8">
    <source>
        <dbReference type="Proteomes" id="UP000003111"/>
    </source>
</evidence>
<dbReference type="InterPro" id="IPR001851">
    <property type="entry name" value="ABC_transp_permease"/>
</dbReference>
<comment type="caution">
    <text evidence="7">The sequence shown here is derived from an EMBL/GenBank/DDBJ whole genome shotgun (WGS) entry which is preliminary data.</text>
</comment>
<comment type="subcellular location">
    <subcellularLocation>
        <location evidence="1">Cell membrane</location>
        <topology evidence="1">Multi-pass membrane protein</topology>
    </subcellularLocation>
</comment>
<dbReference type="EMBL" id="ACLF03000015">
    <property type="protein sequence ID" value="EFQ81885.1"/>
    <property type="molecule type" value="Genomic_DNA"/>
</dbReference>
<dbReference type="GO" id="GO:0005886">
    <property type="term" value="C:plasma membrane"/>
    <property type="evidence" value="ECO:0007669"/>
    <property type="project" value="UniProtKB-SubCell"/>
</dbReference>
<name>E2SFT8_9ACTN</name>
<keyword evidence="3 6" id="KW-0812">Transmembrane</keyword>
<dbReference type="CDD" id="cd06580">
    <property type="entry name" value="TM_PBP1_transp_TpRbsC_like"/>
    <property type="match status" value="1"/>
</dbReference>
<dbReference type="AlphaFoldDB" id="E2SFT8"/>
<gene>
    <name evidence="7" type="ORF">HMPREF0063_12897</name>
</gene>
<feature type="transmembrane region" description="Helical" evidence="6">
    <location>
        <begin position="250"/>
        <end position="272"/>
    </location>
</feature>
<feature type="transmembrane region" description="Helical" evidence="6">
    <location>
        <begin position="12"/>
        <end position="33"/>
    </location>
</feature>
<feature type="transmembrane region" description="Helical" evidence="6">
    <location>
        <begin position="322"/>
        <end position="341"/>
    </location>
</feature>
<dbReference type="OrthoDB" id="9792579at2"/>
<feature type="transmembrane region" description="Helical" evidence="6">
    <location>
        <begin position="125"/>
        <end position="147"/>
    </location>
</feature>
<accession>E2SFT8</accession>
<feature type="transmembrane region" description="Helical" evidence="6">
    <location>
        <begin position="70"/>
        <end position="91"/>
    </location>
</feature>
<organism evidence="7 8">
    <name type="scientific">Aeromicrobium marinum DSM 15272</name>
    <dbReference type="NCBI Taxonomy" id="585531"/>
    <lineage>
        <taxon>Bacteria</taxon>
        <taxon>Bacillati</taxon>
        <taxon>Actinomycetota</taxon>
        <taxon>Actinomycetes</taxon>
        <taxon>Propionibacteriales</taxon>
        <taxon>Nocardioidaceae</taxon>
        <taxon>Aeromicrobium</taxon>
    </lineage>
</organism>
<dbReference type="HOGENOM" id="CLU_040769_1_0_11"/>
<keyword evidence="2" id="KW-1003">Cell membrane</keyword>
<feature type="transmembrane region" description="Helical" evidence="6">
    <location>
        <begin position="201"/>
        <end position="220"/>
    </location>
</feature>
<dbReference type="GO" id="GO:0022857">
    <property type="term" value="F:transmembrane transporter activity"/>
    <property type="evidence" value="ECO:0007669"/>
    <property type="project" value="InterPro"/>
</dbReference>
<evidence type="ECO:0000256" key="5">
    <source>
        <dbReference type="ARBA" id="ARBA00023136"/>
    </source>
</evidence>